<keyword evidence="2" id="KW-0677">Repeat</keyword>
<evidence type="ECO:0008006" key="7">
    <source>
        <dbReference type="Google" id="ProtNLM"/>
    </source>
</evidence>
<dbReference type="Pfam" id="PF00191">
    <property type="entry name" value="Annexin"/>
    <property type="match status" value="2"/>
</dbReference>
<evidence type="ECO:0000256" key="4">
    <source>
        <dbReference type="SAM" id="MobiDB-lite"/>
    </source>
</evidence>
<reference evidence="5 6" key="1">
    <citation type="journal article" date="2020" name="ISME J.">
        <title>Uncovering the hidden diversity of litter-decomposition mechanisms in mushroom-forming fungi.</title>
        <authorList>
            <person name="Floudas D."/>
            <person name="Bentzer J."/>
            <person name="Ahren D."/>
            <person name="Johansson T."/>
            <person name="Persson P."/>
            <person name="Tunlid A."/>
        </authorList>
    </citation>
    <scope>NUCLEOTIDE SEQUENCE [LARGE SCALE GENOMIC DNA]</scope>
    <source>
        <strain evidence="5 6">CBS 146.42</strain>
    </source>
</reference>
<name>A0A8H5FWQ2_9AGAR</name>
<dbReference type="AlphaFoldDB" id="A0A8H5FWQ2"/>
<dbReference type="EMBL" id="JAACJO010000011">
    <property type="protein sequence ID" value="KAF5352525.1"/>
    <property type="molecule type" value="Genomic_DNA"/>
</dbReference>
<feature type="compositionally biased region" description="Low complexity" evidence="4">
    <location>
        <begin position="44"/>
        <end position="60"/>
    </location>
</feature>
<dbReference type="GO" id="GO:0005509">
    <property type="term" value="F:calcium ion binding"/>
    <property type="evidence" value="ECO:0007669"/>
    <property type="project" value="InterPro"/>
</dbReference>
<dbReference type="Gene3D" id="1.10.220.10">
    <property type="entry name" value="Annexin"/>
    <property type="match status" value="3"/>
</dbReference>
<comment type="similarity">
    <text evidence="1">Belongs to the annexin family.</text>
</comment>
<dbReference type="PROSITE" id="PS51897">
    <property type="entry name" value="ANNEXIN_2"/>
    <property type="match status" value="2"/>
</dbReference>
<protein>
    <recommendedName>
        <fullName evidence="7">Annexin</fullName>
    </recommendedName>
</protein>
<evidence type="ECO:0000313" key="6">
    <source>
        <dbReference type="Proteomes" id="UP000559027"/>
    </source>
</evidence>
<dbReference type="PANTHER" id="PTHR10502:SF102">
    <property type="entry name" value="ANNEXIN B11"/>
    <property type="match status" value="1"/>
</dbReference>
<sequence length="439" mass="48257">MSSGGHQQPGSNPLAPGQPEPQIAQSPAPGAYPSPTGPPPPSSAHPQPQIQIPQAPTGFPAPGGPPPGFPSANPHSGYQPAYPMQQSPTIMYYGIGVPNPEAPPAAHGARKLASYDPQADYEVIKRSKKSGILGSSWNEDTLIKLLGERSLFELDALSDHFGGKLGQTLADFLPSKTKVNGWFNEVVHALALGPVGYDVELAKRATQGFGTDESLLKELFLNRSNNDIEILKRAYTKRYGSSLEQEVKKDLSGITQTLYSMALRGQRPQELPGQVNFTLVEQDVDGLFARGLGKNTRLDEEFFCEVLVNRSDPHIAAVIDRYGAKYKGLSKSIKNTTTLNKDVKSGLVYIIHSVKSKRNMHEPYGAWRDAKYLHAAMTGKGTKDEKLVYRVVRASWNPDRMRAVKTAYRQRQNEDLDARVIDETSGSYQKLLVRLIRRV</sequence>
<gene>
    <name evidence="5" type="ORF">D9756_006219</name>
</gene>
<dbReference type="GO" id="GO:0005737">
    <property type="term" value="C:cytoplasm"/>
    <property type="evidence" value="ECO:0007669"/>
    <property type="project" value="TreeGrafter"/>
</dbReference>
<evidence type="ECO:0000256" key="3">
    <source>
        <dbReference type="ARBA" id="ARBA00023216"/>
    </source>
</evidence>
<keyword evidence="3" id="KW-0041">Annexin</keyword>
<dbReference type="OrthoDB" id="37886at2759"/>
<dbReference type="Proteomes" id="UP000559027">
    <property type="component" value="Unassembled WGS sequence"/>
</dbReference>
<dbReference type="PANTHER" id="PTHR10502">
    <property type="entry name" value="ANNEXIN"/>
    <property type="match status" value="1"/>
</dbReference>
<evidence type="ECO:0000256" key="2">
    <source>
        <dbReference type="ARBA" id="ARBA00022737"/>
    </source>
</evidence>
<keyword evidence="6" id="KW-1185">Reference proteome</keyword>
<dbReference type="GO" id="GO:0012506">
    <property type="term" value="C:vesicle membrane"/>
    <property type="evidence" value="ECO:0007669"/>
    <property type="project" value="TreeGrafter"/>
</dbReference>
<dbReference type="GO" id="GO:0005886">
    <property type="term" value="C:plasma membrane"/>
    <property type="evidence" value="ECO:0007669"/>
    <property type="project" value="TreeGrafter"/>
</dbReference>
<dbReference type="SMART" id="SM00335">
    <property type="entry name" value="ANX"/>
    <property type="match status" value="3"/>
</dbReference>
<feature type="region of interest" description="Disordered" evidence="4">
    <location>
        <begin position="1"/>
        <end position="83"/>
    </location>
</feature>
<accession>A0A8H5FWQ2</accession>
<evidence type="ECO:0000256" key="1">
    <source>
        <dbReference type="ARBA" id="ARBA00007831"/>
    </source>
</evidence>
<dbReference type="GO" id="GO:0005634">
    <property type="term" value="C:nucleus"/>
    <property type="evidence" value="ECO:0007669"/>
    <property type="project" value="TreeGrafter"/>
</dbReference>
<dbReference type="GO" id="GO:0005544">
    <property type="term" value="F:calcium-dependent phospholipid binding"/>
    <property type="evidence" value="ECO:0007669"/>
    <property type="project" value="InterPro"/>
</dbReference>
<proteinExistence type="inferred from homology"/>
<comment type="caution">
    <text evidence="5">The sequence shown here is derived from an EMBL/GenBank/DDBJ whole genome shotgun (WGS) entry which is preliminary data.</text>
</comment>
<dbReference type="InterPro" id="IPR018502">
    <property type="entry name" value="Annexin_repeat"/>
</dbReference>
<dbReference type="SUPFAM" id="SSF47874">
    <property type="entry name" value="Annexin"/>
    <property type="match status" value="1"/>
</dbReference>
<dbReference type="GO" id="GO:0001786">
    <property type="term" value="F:phosphatidylserine binding"/>
    <property type="evidence" value="ECO:0007669"/>
    <property type="project" value="TreeGrafter"/>
</dbReference>
<dbReference type="PRINTS" id="PR00196">
    <property type="entry name" value="ANNEXIN"/>
</dbReference>
<feature type="compositionally biased region" description="Pro residues" evidence="4">
    <location>
        <begin position="30"/>
        <end position="43"/>
    </location>
</feature>
<evidence type="ECO:0000313" key="5">
    <source>
        <dbReference type="EMBL" id="KAF5352525.1"/>
    </source>
</evidence>
<dbReference type="InterPro" id="IPR001464">
    <property type="entry name" value="Annexin"/>
</dbReference>
<organism evidence="5 6">
    <name type="scientific">Leucocoprinus leucothites</name>
    <dbReference type="NCBI Taxonomy" id="201217"/>
    <lineage>
        <taxon>Eukaryota</taxon>
        <taxon>Fungi</taxon>
        <taxon>Dikarya</taxon>
        <taxon>Basidiomycota</taxon>
        <taxon>Agaricomycotina</taxon>
        <taxon>Agaricomycetes</taxon>
        <taxon>Agaricomycetidae</taxon>
        <taxon>Agaricales</taxon>
        <taxon>Agaricineae</taxon>
        <taxon>Agaricaceae</taxon>
        <taxon>Leucocoprinus</taxon>
    </lineage>
</organism>
<dbReference type="InterPro" id="IPR037104">
    <property type="entry name" value="Annexin_sf"/>
</dbReference>
<feature type="compositionally biased region" description="Polar residues" evidence="4">
    <location>
        <begin position="1"/>
        <end position="11"/>
    </location>
</feature>